<dbReference type="PANTHER" id="PTHR37313">
    <property type="entry name" value="UPF0749 PROTEIN RV1825"/>
    <property type="match status" value="1"/>
</dbReference>
<dbReference type="InterPro" id="IPR010273">
    <property type="entry name" value="DUF881"/>
</dbReference>
<dbReference type="PATRIC" id="fig|1469144.10.peg.2590"/>
<comment type="similarity">
    <text evidence="1">Belongs to the UPF0749 family.</text>
</comment>
<gene>
    <name evidence="4" type="ORF">LI90_2389</name>
</gene>
<dbReference type="AlphaFoldDB" id="A0A132MU35"/>
<reference evidence="5" key="1">
    <citation type="submission" date="2015-04" db="EMBL/GenBank/DDBJ databases">
        <title>Physiological reanalysis, assessment of diazotrophy, and genome sequences of multiple isolates of Streptomyces thermoautotrophicus.</title>
        <authorList>
            <person name="MacKellar D.C."/>
            <person name="Lieber L."/>
            <person name="Norman J."/>
            <person name="Bolger A."/>
            <person name="Tobin C."/>
            <person name="Murray J.W."/>
            <person name="Chang R."/>
            <person name="Ford T."/>
            <person name="Nguyen P.Q."/>
            <person name="Woodward J."/>
            <person name="Permingeat H."/>
            <person name="Joshi N.S."/>
            <person name="Silver P.A."/>
            <person name="Usadel B."/>
            <person name="Rutherford A.W."/>
            <person name="Friesen M."/>
            <person name="Prell J."/>
        </authorList>
    </citation>
    <scope>NUCLEOTIDE SEQUENCE [LARGE SCALE GENOMIC DNA]</scope>
    <source>
        <strain evidence="5">H1</strain>
    </source>
</reference>
<dbReference type="Proteomes" id="UP000070188">
    <property type="component" value="Unassembled WGS sequence"/>
</dbReference>
<protein>
    <submittedName>
        <fullName evidence="4">Putative membrane associated protein</fullName>
    </submittedName>
</protein>
<feature type="compositionally biased region" description="Polar residues" evidence="3">
    <location>
        <begin position="1"/>
        <end position="11"/>
    </location>
</feature>
<evidence type="ECO:0000313" key="4">
    <source>
        <dbReference type="EMBL" id="KWX01361.1"/>
    </source>
</evidence>
<organism evidence="4 5">
    <name type="scientific">Carbonactinospora thermoautotrophica</name>
    <dbReference type="NCBI Taxonomy" id="1469144"/>
    <lineage>
        <taxon>Bacteria</taxon>
        <taxon>Bacillati</taxon>
        <taxon>Actinomycetota</taxon>
        <taxon>Actinomycetes</taxon>
        <taxon>Kitasatosporales</taxon>
        <taxon>Carbonactinosporaceae</taxon>
        <taxon>Carbonactinospora</taxon>
    </lineage>
</organism>
<dbReference type="EMBL" id="LAXD01000001">
    <property type="protein sequence ID" value="KWX01361.1"/>
    <property type="molecule type" value="Genomic_DNA"/>
</dbReference>
<name>A0A132MU35_9ACTN</name>
<keyword evidence="5" id="KW-1185">Reference proteome</keyword>
<accession>A0A132MU35</accession>
<evidence type="ECO:0000256" key="3">
    <source>
        <dbReference type="SAM" id="MobiDB-lite"/>
    </source>
</evidence>
<proteinExistence type="inferred from homology"/>
<dbReference type="Gene3D" id="3.30.70.1880">
    <property type="entry name" value="Protein of unknown function DUF881"/>
    <property type="match status" value="1"/>
</dbReference>
<sequence>MMSLLNQSSETRAGRPRPDESMSLLNQFMENSIEEGYAEAARHRTGPPGRAERIRATSVMLGAVVILGLLMSTSYYQVQQNKPVLEQEREALIQRIEQRTETADELQQRVEALRNEVDRLQESALNAANAAQREQRERLEVAAGAVPVSGPGVRVIVEDAKGAGADGDNSDPRGNDAQPDLGRVLDSDVQKLVNALWLAGAEAIAINGQRLTSLSAIRSAGEAILVDFRPLSPPYRIEAIGNPKTLEARFMDGPGGGLLYALNDEYDIRYDVQTEDELRLPAASSTTLDTAQEKGTS</sequence>
<dbReference type="STRING" id="1469144.LI90_2389"/>
<feature type="region of interest" description="Disordered" evidence="3">
    <location>
        <begin position="1"/>
        <end position="21"/>
    </location>
</feature>
<keyword evidence="2" id="KW-0175">Coiled coil</keyword>
<feature type="coiled-coil region" evidence="2">
    <location>
        <begin position="89"/>
        <end position="137"/>
    </location>
</feature>
<evidence type="ECO:0000256" key="1">
    <source>
        <dbReference type="ARBA" id="ARBA00009108"/>
    </source>
</evidence>
<comment type="caution">
    <text evidence="4">The sequence shown here is derived from an EMBL/GenBank/DDBJ whole genome shotgun (WGS) entry which is preliminary data.</text>
</comment>
<dbReference type="PANTHER" id="PTHR37313:SF1">
    <property type="entry name" value="UPF0749 PROTEIN RV1823"/>
    <property type="match status" value="1"/>
</dbReference>
<evidence type="ECO:0000256" key="2">
    <source>
        <dbReference type="SAM" id="Coils"/>
    </source>
</evidence>
<dbReference type="Pfam" id="PF05949">
    <property type="entry name" value="DUF881"/>
    <property type="match status" value="1"/>
</dbReference>
<evidence type="ECO:0000313" key="5">
    <source>
        <dbReference type="Proteomes" id="UP000070188"/>
    </source>
</evidence>
<dbReference type="GO" id="GO:0005886">
    <property type="term" value="C:plasma membrane"/>
    <property type="evidence" value="ECO:0007669"/>
    <property type="project" value="TreeGrafter"/>
</dbReference>